<keyword evidence="5" id="KW-1185">Reference proteome</keyword>
<proteinExistence type="predicted"/>
<evidence type="ECO:0000256" key="2">
    <source>
        <dbReference type="SAM" id="MobiDB-lite"/>
    </source>
</evidence>
<name>I7CG61_MYCHA</name>
<organism evidence="4 5">
    <name type="scientific">Mycoplasma haematolamae (strain Purdue)</name>
    <dbReference type="NCBI Taxonomy" id="1212765"/>
    <lineage>
        <taxon>Bacteria</taxon>
        <taxon>Bacillati</taxon>
        <taxon>Mycoplasmatota</taxon>
        <taxon>Mollicutes</taxon>
        <taxon>Mycoplasmataceae</taxon>
        <taxon>Mycoplasma</taxon>
    </lineage>
</organism>
<feature type="compositionally biased region" description="Low complexity" evidence="2">
    <location>
        <begin position="199"/>
        <end position="219"/>
    </location>
</feature>
<evidence type="ECO:0000313" key="5">
    <source>
        <dbReference type="Proteomes" id="UP000006502"/>
    </source>
</evidence>
<keyword evidence="3" id="KW-0732">Signal</keyword>
<dbReference type="EMBL" id="CP003731">
    <property type="protein sequence ID" value="AFO52231.1"/>
    <property type="molecule type" value="Genomic_DNA"/>
</dbReference>
<dbReference type="AlphaFoldDB" id="I7CG61"/>
<evidence type="ECO:0000313" key="4">
    <source>
        <dbReference type="EMBL" id="AFO52231.1"/>
    </source>
</evidence>
<evidence type="ECO:0000256" key="1">
    <source>
        <dbReference type="SAM" id="Coils"/>
    </source>
</evidence>
<dbReference type="PATRIC" id="fig|1212765.3.peg.737"/>
<accession>I7CG61</accession>
<keyword evidence="1" id="KW-0175">Coiled coil</keyword>
<feature type="region of interest" description="Disordered" evidence="2">
    <location>
        <begin position="197"/>
        <end position="224"/>
    </location>
</feature>
<feature type="coiled-coil region" evidence="1">
    <location>
        <begin position="236"/>
        <end position="263"/>
    </location>
</feature>
<feature type="signal peptide" evidence="3">
    <location>
        <begin position="1"/>
        <end position="24"/>
    </location>
</feature>
<protein>
    <submittedName>
        <fullName evidence="4">Uncharacterized protein</fullName>
    </submittedName>
</protein>
<dbReference type="HOGENOM" id="CLU_065787_0_0_14"/>
<evidence type="ECO:0000256" key="3">
    <source>
        <dbReference type="SAM" id="SignalP"/>
    </source>
</evidence>
<reference evidence="4 5" key="1">
    <citation type="journal article" date="2012" name="J. Bacteriol.">
        <title>Genome Sequence of "Candidatus Mycoplasma haemolamae" Strain Purdue, a Red Blood Cell Pathogen of Alpacas (Vicugna pacos) and Llamas (Lama glama).</title>
        <authorList>
            <person name="Guimaraes A.M."/>
            <person name="Toth B."/>
            <person name="Santos A.P."/>
            <person name="do Nascimento N.C."/>
            <person name="Kritchevsky J.E."/>
            <person name="Messick J.B."/>
        </authorList>
    </citation>
    <scope>NUCLEOTIDE SEQUENCE [LARGE SCALE GENOMIC DNA]</scope>
    <source>
        <strain evidence="4 5">Purdue</strain>
    </source>
</reference>
<reference evidence="5" key="2">
    <citation type="submission" date="2012-07" db="EMBL/GenBank/DDBJ databases">
        <title>Complete genome sequence of 'Candidatus Mycoplasma haemolamae'.</title>
        <authorList>
            <person name="Guimaraes A.M.S."/>
            <person name="Toth B."/>
            <person name="Santos A.P."/>
            <person name="Nascimento N.C."/>
            <person name="Sojka J.E."/>
            <person name="Messick J.B."/>
        </authorList>
    </citation>
    <scope>NUCLEOTIDE SEQUENCE [LARGE SCALE GENOMIC DNA]</scope>
    <source>
        <strain evidence="5">Purdue</strain>
    </source>
</reference>
<gene>
    <name evidence="4" type="ordered locus">MHLP_03255</name>
</gene>
<dbReference type="STRING" id="1212765.MHLP_03255"/>
<sequence>MFTFAKFVSSALGFLTVGSTGAFVAPVALTDSLYGARHKTKRHLDLDGFKRFEKELKAQLDLLGKKWELALRATKFARDKKFEKIQEIFTQVSESEGQLKKKYEELLEKISKISDLLKQESLESTKKLYVQSASTLLQTYEAHYKTISEHFEKQRKAVLEIVCVIDKTRESAQSQTQAQPSTSEQTCATEDWIKKLEESPQSSSPPSAGGASTSQAQGETASQQALKSLSGVREALYGMSKEVKNYTQKLDESKEEAKRAREFLTQYISFVESLVKLLQDYQSRLKKGIESDTQESSEIVKKINKFNEEIVRTNKDWEELKSQFIVLKAYEGKIVNSLCSLQTIEKPNCITQDAVEVL</sequence>
<dbReference type="Proteomes" id="UP000006502">
    <property type="component" value="Chromosome"/>
</dbReference>
<feature type="chain" id="PRO_5003708787" evidence="3">
    <location>
        <begin position="25"/>
        <end position="358"/>
    </location>
</feature>
<dbReference type="KEGG" id="mhl:MHLP_03255"/>